<dbReference type="InterPro" id="IPR057362">
    <property type="entry name" value="WDGH"/>
</dbReference>
<gene>
    <name evidence="2" type="ORF">ACCQ40_04850</name>
</gene>
<dbReference type="RefSeq" id="WP_410032849.1">
    <property type="nucleotide sequence ID" value="NZ_JBGMEH010000006.1"/>
</dbReference>
<proteinExistence type="predicted"/>
<dbReference type="EMBL" id="JBGMEH010000006">
    <property type="protein sequence ID" value="MFO3716115.1"/>
    <property type="molecule type" value="Genomic_DNA"/>
</dbReference>
<name>A0ABW9MWD2_9FIRM</name>
<sequence length="190" mass="22386">MDLHILSDEEKIKAINIEIEELKAKGVSRKNISDGWHTFDELYYHRMILFAIILNQNKDISWKAKKHHDGTMFDDDSFICGIKTPAGQYTYHYHLDYWDKFDVKELQYAPEWDGNKPKDIDRLFSILDKDNLYGDKVLALDNYCKFLVVNESNELIVSIEDNSNYPIIVKDGYKVILNPKDITKNLEEYK</sequence>
<keyword evidence="3" id="KW-1185">Reference proteome</keyword>
<reference evidence="2 3" key="1">
    <citation type="journal article" date="2025" name="Anaerobe">
        <title>Description of Anaerococcus kampingiae sp. nov., Anaerococcus groningensis sp. nov., Anaerococcus martiniensis sp. nov., and Anaerococcus cruorum sp. nov., isolated from human clinical specimens.</title>
        <authorList>
            <person name="Boiten K.E."/>
            <person name="Meijer J."/>
            <person name="van Wezel E.M."/>
            <person name="Veloo A.C.M."/>
        </authorList>
    </citation>
    <scope>NUCLEOTIDE SEQUENCE [LARGE SCALE GENOMIC DNA]</scope>
    <source>
        <strain evidence="2 3">ENR1039</strain>
    </source>
</reference>
<evidence type="ECO:0000259" key="1">
    <source>
        <dbReference type="Pfam" id="PF25311"/>
    </source>
</evidence>
<dbReference type="Pfam" id="PF25311">
    <property type="entry name" value="WDGH"/>
    <property type="match status" value="1"/>
</dbReference>
<evidence type="ECO:0000313" key="3">
    <source>
        <dbReference type="Proteomes" id="UP001638015"/>
    </source>
</evidence>
<dbReference type="Proteomes" id="UP001638015">
    <property type="component" value="Unassembled WGS sequence"/>
</dbReference>
<feature type="domain" description="WDGH" evidence="1">
    <location>
        <begin position="31"/>
        <end position="125"/>
    </location>
</feature>
<comment type="caution">
    <text evidence="2">The sequence shown here is derived from an EMBL/GenBank/DDBJ whole genome shotgun (WGS) entry which is preliminary data.</text>
</comment>
<accession>A0ABW9MWD2</accession>
<protein>
    <recommendedName>
        <fullName evidence="1">WDGH domain-containing protein</fullName>
    </recommendedName>
</protein>
<organism evidence="2 3">
    <name type="scientific">Anaerococcus cruorum</name>
    <dbReference type="NCBI Taxonomy" id="3115617"/>
    <lineage>
        <taxon>Bacteria</taxon>
        <taxon>Bacillati</taxon>
        <taxon>Bacillota</taxon>
        <taxon>Tissierellia</taxon>
        <taxon>Tissierellales</taxon>
        <taxon>Peptoniphilaceae</taxon>
        <taxon>Anaerococcus</taxon>
    </lineage>
</organism>
<evidence type="ECO:0000313" key="2">
    <source>
        <dbReference type="EMBL" id="MFO3716115.1"/>
    </source>
</evidence>